<dbReference type="PRINTS" id="PR01504">
    <property type="entry name" value="PNCREATITSAP"/>
</dbReference>
<dbReference type="PROSITE" id="PS50041">
    <property type="entry name" value="C_TYPE_LECTIN_2"/>
    <property type="match status" value="1"/>
</dbReference>
<dbReference type="InterPro" id="IPR016187">
    <property type="entry name" value="CTDL_fold"/>
</dbReference>
<dbReference type="InParanoid" id="A0A674ESZ5"/>
<dbReference type="Proteomes" id="UP000472277">
    <property type="component" value="Chromosome 40"/>
</dbReference>
<dbReference type="SUPFAM" id="SSF56436">
    <property type="entry name" value="C-type lectin-like"/>
    <property type="match status" value="1"/>
</dbReference>
<name>A0A674ESZ5_SALTR</name>
<sequence length="267" mass="30662">MSKVQISLCTLLISLIYKLTMRRKWIIYELTIDKLEFLPCGQVYISAPLSPNNRTYQRFLIQQESITMTMLTIFLLLSAAFALGDARDLNDTENQIMENLIRNLPIESEEMGGKEMQGLQTRSSSCPPGWHSYRTRCYHYVPIMAKWPEAEHYCLLLGGNLASVHSLSQYNFLQSVIQSSANRAQRTWIGANDAIQEGLWLWSDGSRFSYQNWGQRQPDNYNYGAGNDNTNGREHCMEMNYGGTMLSPEHSPSHYLSNILIDVKIHF</sequence>
<dbReference type="AlphaFoldDB" id="A0A674ESZ5"/>
<organism evidence="2 3">
    <name type="scientific">Salmo trutta</name>
    <name type="common">Brown trout</name>
    <dbReference type="NCBI Taxonomy" id="8032"/>
    <lineage>
        <taxon>Eukaryota</taxon>
        <taxon>Metazoa</taxon>
        <taxon>Chordata</taxon>
        <taxon>Craniata</taxon>
        <taxon>Vertebrata</taxon>
        <taxon>Euteleostomi</taxon>
        <taxon>Actinopterygii</taxon>
        <taxon>Neopterygii</taxon>
        <taxon>Teleostei</taxon>
        <taxon>Protacanthopterygii</taxon>
        <taxon>Salmoniformes</taxon>
        <taxon>Salmonidae</taxon>
        <taxon>Salmoninae</taxon>
        <taxon>Salmo</taxon>
    </lineage>
</organism>
<dbReference type="Gene3D" id="3.10.100.10">
    <property type="entry name" value="Mannose-Binding Protein A, subunit A"/>
    <property type="match status" value="1"/>
</dbReference>
<dbReference type="InterPro" id="IPR001304">
    <property type="entry name" value="C-type_lectin-like"/>
</dbReference>
<dbReference type="Pfam" id="PF00059">
    <property type="entry name" value="Lectin_C"/>
    <property type="match status" value="1"/>
</dbReference>
<dbReference type="SMART" id="SM00034">
    <property type="entry name" value="CLECT"/>
    <property type="match status" value="1"/>
</dbReference>
<reference evidence="2" key="1">
    <citation type="submission" date="2025-08" db="UniProtKB">
        <authorList>
            <consortium name="Ensembl"/>
        </authorList>
    </citation>
    <scope>IDENTIFICATION</scope>
</reference>
<proteinExistence type="predicted"/>
<dbReference type="PANTHER" id="PTHR22803">
    <property type="entry name" value="MANNOSE, PHOSPHOLIPASE, LECTIN RECEPTOR RELATED"/>
    <property type="match status" value="1"/>
</dbReference>
<evidence type="ECO:0000313" key="3">
    <source>
        <dbReference type="Proteomes" id="UP000472277"/>
    </source>
</evidence>
<dbReference type="Ensembl" id="ENSSTUT00000119190.1">
    <property type="protein sequence ID" value="ENSSTUP00000111366.1"/>
    <property type="gene ID" value="ENSSTUG00000049334.1"/>
</dbReference>
<evidence type="ECO:0000259" key="1">
    <source>
        <dbReference type="PROSITE" id="PS50041"/>
    </source>
</evidence>
<feature type="domain" description="C-type lectin" evidence="1">
    <location>
        <begin position="133"/>
        <end position="242"/>
    </location>
</feature>
<keyword evidence="3" id="KW-1185">Reference proteome</keyword>
<protein>
    <submittedName>
        <fullName evidence="2">Galactose-specific lectin nattectin-like</fullName>
    </submittedName>
</protein>
<evidence type="ECO:0000313" key="2">
    <source>
        <dbReference type="Ensembl" id="ENSSTUP00000111366.1"/>
    </source>
</evidence>
<accession>A0A674ESZ5</accession>
<dbReference type="InterPro" id="IPR016186">
    <property type="entry name" value="C-type_lectin-like/link_sf"/>
</dbReference>
<gene>
    <name evidence="2" type="primary">LOC115180454</name>
</gene>
<dbReference type="GeneTree" id="ENSGT01150000286973"/>
<dbReference type="InterPro" id="IPR050111">
    <property type="entry name" value="C-type_lectin/snaclec_domain"/>
</dbReference>
<reference evidence="2" key="2">
    <citation type="submission" date="2025-09" db="UniProtKB">
        <authorList>
            <consortium name="Ensembl"/>
        </authorList>
    </citation>
    <scope>IDENTIFICATION</scope>
</reference>